<dbReference type="RefSeq" id="WP_117315823.1">
    <property type="nucleotide sequence ID" value="NZ_SLWX01000006.1"/>
</dbReference>
<reference evidence="1 2" key="1">
    <citation type="submission" date="2019-03" db="EMBL/GenBank/DDBJ databases">
        <title>Genomic Encyclopedia of Type Strains, Phase IV (KMG-IV): sequencing the most valuable type-strain genomes for metagenomic binning, comparative biology and taxonomic classification.</title>
        <authorList>
            <person name="Goeker M."/>
        </authorList>
    </citation>
    <scope>NUCLEOTIDE SEQUENCE [LARGE SCALE GENOMIC DNA]</scope>
    <source>
        <strain evidence="1 2">DSM 23344</strain>
    </source>
</reference>
<dbReference type="PANTHER" id="PTHR43179:SF10">
    <property type="entry name" value="GLYCOSYL TRANSFERASE"/>
    <property type="match status" value="1"/>
</dbReference>
<sequence length="282" mass="31381">MTPTHLPSLAVSVVLHHSPLPRLRQTLASLLVALQEARADGVLGAARVWLIDNASGEAYRNAAQELLDDVFGATDDAVLTRFVPLEQNVGFGGGHNRALLDDDSDYHLVLNPDVVLGHDALAAGLRLLSRDTGVVAVSPRSSSPGGAREYLCKRYPSVLVLALRGFAPAWLRRRFAAQIAAYEMRDVCRGNAPAEVPLISGCFMLLRGRAARRVRGFDAQYFMYFEDFDLSLRLRLHGRLMYVPTVSIVHYGGYAAAKGWRHRRWFLRSGGRFFSQHGWRWI</sequence>
<dbReference type="Pfam" id="PF13641">
    <property type="entry name" value="Glyco_tranf_2_3"/>
    <property type="match status" value="1"/>
</dbReference>
<dbReference type="InterPro" id="IPR029044">
    <property type="entry name" value="Nucleotide-diphossugar_trans"/>
</dbReference>
<gene>
    <name evidence="1" type="ORF">EV688_106166</name>
</gene>
<dbReference type="Proteomes" id="UP000294980">
    <property type="component" value="Unassembled WGS sequence"/>
</dbReference>
<dbReference type="PANTHER" id="PTHR43179">
    <property type="entry name" value="RHAMNOSYLTRANSFERASE WBBL"/>
    <property type="match status" value="1"/>
</dbReference>
<comment type="caution">
    <text evidence="1">The sequence shown here is derived from an EMBL/GenBank/DDBJ whole genome shotgun (WGS) entry which is preliminary data.</text>
</comment>
<keyword evidence="2" id="KW-1185">Reference proteome</keyword>
<dbReference type="EMBL" id="SLWX01000006">
    <property type="protein sequence ID" value="TCO75975.1"/>
    <property type="molecule type" value="Genomic_DNA"/>
</dbReference>
<proteinExistence type="predicted"/>
<evidence type="ECO:0000313" key="2">
    <source>
        <dbReference type="Proteomes" id="UP000294980"/>
    </source>
</evidence>
<accession>A0A4R2L9Q3</accession>
<dbReference type="SUPFAM" id="SSF53448">
    <property type="entry name" value="Nucleotide-diphospho-sugar transferases"/>
    <property type="match status" value="1"/>
</dbReference>
<name>A0A4R2L9Q3_9GAMM</name>
<organism evidence="1 2">
    <name type="scientific">Chromatocurvus halotolerans</name>
    <dbReference type="NCBI Taxonomy" id="1132028"/>
    <lineage>
        <taxon>Bacteria</taxon>
        <taxon>Pseudomonadati</taxon>
        <taxon>Pseudomonadota</taxon>
        <taxon>Gammaproteobacteria</taxon>
        <taxon>Cellvibrionales</taxon>
        <taxon>Halieaceae</taxon>
        <taxon>Chromatocurvus</taxon>
    </lineage>
</organism>
<dbReference type="AlphaFoldDB" id="A0A4R2L9Q3"/>
<evidence type="ECO:0000313" key="1">
    <source>
        <dbReference type="EMBL" id="TCO75975.1"/>
    </source>
</evidence>
<dbReference type="OrthoDB" id="9771846at2"/>
<protein>
    <submittedName>
        <fullName evidence="1">Uncharacterized protein</fullName>
    </submittedName>
</protein>
<dbReference type="Gene3D" id="3.90.550.10">
    <property type="entry name" value="Spore Coat Polysaccharide Biosynthesis Protein SpsA, Chain A"/>
    <property type="match status" value="1"/>
</dbReference>